<proteinExistence type="inferred from homology"/>
<dbReference type="GO" id="GO:0019901">
    <property type="term" value="F:protein kinase binding"/>
    <property type="evidence" value="ECO:0007669"/>
    <property type="project" value="TreeGrafter"/>
</dbReference>
<dbReference type="Proteomes" id="UP000277580">
    <property type="component" value="Unassembled WGS sequence"/>
</dbReference>
<dbReference type="InterPro" id="IPR000644">
    <property type="entry name" value="CBS_dom"/>
</dbReference>
<gene>
    <name evidence="7" type="ORF">P167DRAFT_552561</name>
</gene>
<protein>
    <submittedName>
        <fullName evidence="7">CBS-domain-containing protein</fullName>
    </submittedName>
</protein>
<dbReference type="InterPro" id="IPR050511">
    <property type="entry name" value="AMPK_gamma/SDS23_families"/>
</dbReference>
<keyword evidence="2" id="KW-0677">Repeat</keyword>
<evidence type="ECO:0000313" key="7">
    <source>
        <dbReference type="EMBL" id="RPB14336.1"/>
    </source>
</evidence>
<dbReference type="PANTHER" id="PTHR13780:SF35">
    <property type="entry name" value="LD22662P"/>
    <property type="match status" value="1"/>
</dbReference>
<dbReference type="PROSITE" id="PS51371">
    <property type="entry name" value="CBS"/>
    <property type="match status" value="3"/>
</dbReference>
<evidence type="ECO:0000256" key="3">
    <source>
        <dbReference type="ARBA" id="ARBA00023122"/>
    </source>
</evidence>
<evidence type="ECO:0000313" key="8">
    <source>
        <dbReference type="Proteomes" id="UP000277580"/>
    </source>
</evidence>
<evidence type="ECO:0000256" key="4">
    <source>
        <dbReference type="PROSITE-ProRule" id="PRU00703"/>
    </source>
</evidence>
<dbReference type="OrthoDB" id="286637at2759"/>
<dbReference type="EMBL" id="ML119118">
    <property type="protein sequence ID" value="RPB14336.1"/>
    <property type="molecule type" value="Genomic_DNA"/>
</dbReference>
<dbReference type="AlphaFoldDB" id="A0A3N4KUX9"/>
<dbReference type="InterPro" id="IPR046342">
    <property type="entry name" value="CBS_dom_sf"/>
</dbReference>
<dbReference type="GO" id="GO:0005737">
    <property type="term" value="C:cytoplasm"/>
    <property type="evidence" value="ECO:0007669"/>
    <property type="project" value="TreeGrafter"/>
</dbReference>
<dbReference type="PANTHER" id="PTHR13780">
    <property type="entry name" value="AMP-ACTIVATED PROTEIN KINASE, GAMMA REGULATORY SUBUNIT"/>
    <property type="match status" value="1"/>
</dbReference>
<sequence length="350" mass="39607">MSEAVPGSLPRPPSPVNPSSFLRPQQKQNRQQQPIDIVDKEQAEGLRAIRDFLKVRTTYDVLPVSFRLVVLDTSLLVKKSLNILVHNGIVSAPLWNSKTSTFAGLLTSSDYINVIQYYWQYPEKFEEIEGFKLDSLRDIERAIGVTPIETVSVHPLVPLYDACRRMLKSRARRIPLIDFDDETQQEMVVSVLTQFRILKFVAVNVRETQMLRKPISELGIGTYDNVSTANMETPVINVIHQLVEKDISSVPIVDNRGVLLNIYESVDVLTLIKGGSYEELNLSVGEALLKRPDDFPGIHTCSPQDRLDAIFDTIRRSRVHRLMIVDGHNVFKGVLTLSDILQYLLLDGEV</sequence>
<feature type="domain" description="CBS" evidence="6">
    <location>
        <begin position="220"/>
        <end position="279"/>
    </location>
</feature>
<dbReference type="GO" id="GO:0031588">
    <property type="term" value="C:nucleotide-activated protein kinase complex"/>
    <property type="evidence" value="ECO:0007669"/>
    <property type="project" value="TreeGrafter"/>
</dbReference>
<evidence type="ECO:0000256" key="5">
    <source>
        <dbReference type="SAM" id="MobiDB-lite"/>
    </source>
</evidence>
<feature type="region of interest" description="Disordered" evidence="5">
    <location>
        <begin position="1"/>
        <end position="34"/>
    </location>
</feature>
<dbReference type="GO" id="GO:0016208">
    <property type="term" value="F:AMP binding"/>
    <property type="evidence" value="ECO:0007669"/>
    <property type="project" value="TreeGrafter"/>
</dbReference>
<accession>A0A3N4KUX9</accession>
<dbReference type="STRING" id="1392247.A0A3N4KUX9"/>
<keyword evidence="8" id="KW-1185">Reference proteome</keyword>
<dbReference type="SMART" id="SM00116">
    <property type="entry name" value="CBS"/>
    <property type="match status" value="4"/>
</dbReference>
<dbReference type="Pfam" id="PF00571">
    <property type="entry name" value="CBS"/>
    <property type="match status" value="2"/>
</dbReference>
<feature type="domain" description="CBS" evidence="6">
    <location>
        <begin position="145"/>
        <end position="208"/>
    </location>
</feature>
<feature type="compositionally biased region" description="Low complexity" evidence="5">
    <location>
        <begin position="23"/>
        <end position="34"/>
    </location>
</feature>
<name>A0A3N4KUX9_9PEZI</name>
<reference evidence="7 8" key="1">
    <citation type="journal article" date="2018" name="Nat. Ecol. Evol.">
        <title>Pezizomycetes genomes reveal the molecular basis of ectomycorrhizal truffle lifestyle.</title>
        <authorList>
            <person name="Murat C."/>
            <person name="Payen T."/>
            <person name="Noel B."/>
            <person name="Kuo A."/>
            <person name="Morin E."/>
            <person name="Chen J."/>
            <person name="Kohler A."/>
            <person name="Krizsan K."/>
            <person name="Balestrini R."/>
            <person name="Da Silva C."/>
            <person name="Montanini B."/>
            <person name="Hainaut M."/>
            <person name="Levati E."/>
            <person name="Barry K.W."/>
            <person name="Belfiori B."/>
            <person name="Cichocki N."/>
            <person name="Clum A."/>
            <person name="Dockter R.B."/>
            <person name="Fauchery L."/>
            <person name="Guy J."/>
            <person name="Iotti M."/>
            <person name="Le Tacon F."/>
            <person name="Lindquist E.A."/>
            <person name="Lipzen A."/>
            <person name="Malagnac F."/>
            <person name="Mello A."/>
            <person name="Molinier V."/>
            <person name="Miyauchi S."/>
            <person name="Poulain J."/>
            <person name="Riccioni C."/>
            <person name="Rubini A."/>
            <person name="Sitrit Y."/>
            <person name="Splivallo R."/>
            <person name="Traeger S."/>
            <person name="Wang M."/>
            <person name="Zifcakova L."/>
            <person name="Wipf D."/>
            <person name="Zambonelli A."/>
            <person name="Paolocci F."/>
            <person name="Nowrousian M."/>
            <person name="Ottonello S."/>
            <person name="Baldrian P."/>
            <person name="Spatafora J.W."/>
            <person name="Henrissat B."/>
            <person name="Nagy L.G."/>
            <person name="Aury J.M."/>
            <person name="Wincker P."/>
            <person name="Grigoriev I.V."/>
            <person name="Bonfante P."/>
            <person name="Martin F.M."/>
        </authorList>
    </citation>
    <scope>NUCLEOTIDE SEQUENCE [LARGE SCALE GENOMIC DNA]</scope>
    <source>
        <strain evidence="7 8">CCBAS932</strain>
    </source>
</reference>
<evidence type="ECO:0000256" key="1">
    <source>
        <dbReference type="ARBA" id="ARBA00006750"/>
    </source>
</evidence>
<keyword evidence="3 4" id="KW-0129">CBS domain</keyword>
<evidence type="ECO:0000256" key="2">
    <source>
        <dbReference type="ARBA" id="ARBA00022737"/>
    </source>
</evidence>
<dbReference type="SUPFAM" id="SSF54631">
    <property type="entry name" value="CBS-domain pair"/>
    <property type="match status" value="2"/>
</dbReference>
<dbReference type="CDD" id="cd04641">
    <property type="entry name" value="CBS_euAMPK_gamma-like_repeat2"/>
    <property type="match status" value="1"/>
</dbReference>
<dbReference type="Gene3D" id="3.10.580.10">
    <property type="entry name" value="CBS-domain"/>
    <property type="match status" value="2"/>
</dbReference>
<evidence type="ECO:0000259" key="6">
    <source>
        <dbReference type="PROSITE" id="PS51371"/>
    </source>
</evidence>
<dbReference type="CDD" id="cd04618">
    <property type="entry name" value="CBS_euAMPK_gamma-like_repeat1"/>
    <property type="match status" value="1"/>
</dbReference>
<organism evidence="7 8">
    <name type="scientific">Morchella conica CCBAS932</name>
    <dbReference type="NCBI Taxonomy" id="1392247"/>
    <lineage>
        <taxon>Eukaryota</taxon>
        <taxon>Fungi</taxon>
        <taxon>Dikarya</taxon>
        <taxon>Ascomycota</taxon>
        <taxon>Pezizomycotina</taxon>
        <taxon>Pezizomycetes</taxon>
        <taxon>Pezizales</taxon>
        <taxon>Morchellaceae</taxon>
        <taxon>Morchella</taxon>
    </lineage>
</organism>
<comment type="similarity">
    <text evidence="1">Belongs to the 5'-AMP-activated protein kinase gamma subunit family.</text>
</comment>
<dbReference type="GO" id="GO:0005634">
    <property type="term" value="C:nucleus"/>
    <property type="evidence" value="ECO:0007669"/>
    <property type="project" value="TreeGrafter"/>
</dbReference>
<dbReference type="FunCoup" id="A0A3N4KUX9">
    <property type="interactions" value="445"/>
</dbReference>
<dbReference type="GO" id="GO:0019887">
    <property type="term" value="F:protein kinase regulator activity"/>
    <property type="evidence" value="ECO:0007669"/>
    <property type="project" value="TreeGrafter"/>
</dbReference>
<dbReference type="InParanoid" id="A0A3N4KUX9"/>
<feature type="domain" description="CBS" evidence="6">
    <location>
        <begin position="294"/>
        <end position="350"/>
    </location>
</feature>